<dbReference type="AlphaFoldDB" id="A0A3A3FFN2"/>
<feature type="signal peptide" evidence="3">
    <location>
        <begin position="1"/>
        <end position="33"/>
    </location>
</feature>
<comment type="subunit">
    <text evidence="3">The core secretion machinery of the T3SS is composed of approximately 20 different proteins, including cytoplasmic components, a base, an export apparatus and a needle. This subunit is part of the base, which anchors the injectisome in the bacterial cell envelope. Forms a stable homooligomeric complex.</text>
</comment>
<evidence type="ECO:0000259" key="6">
    <source>
        <dbReference type="Pfam" id="PF00263"/>
    </source>
</evidence>
<keyword evidence="2 3" id="KW-0732">Signal</keyword>
<dbReference type="InterPro" id="IPR005644">
    <property type="entry name" value="NolW-like"/>
</dbReference>
<dbReference type="GO" id="GO:0030257">
    <property type="term" value="C:type III protein secretion system complex"/>
    <property type="evidence" value="ECO:0007669"/>
    <property type="project" value="UniProtKB-UniRule"/>
</dbReference>
<name>A0A3A3FFN2_9BURK</name>
<keyword evidence="3" id="KW-0653">Protein transport</keyword>
<comment type="caution">
    <text evidence="8">The sequence shown here is derived from an EMBL/GenBank/DDBJ whole genome shotgun (WGS) entry which is preliminary data.</text>
</comment>
<feature type="domain" description="Type II/III secretion system secretin-like" evidence="6">
    <location>
        <begin position="388"/>
        <end position="545"/>
    </location>
</feature>
<reference evidence="9" key="1">
    <citation type="submission" date="2018-09" db="EMBL/GenBank/DDBJ databases">
        <authorList>
            <person name="Zhu H."/>
        </authorList>
    </citation>
    <scope>NUCLEOTIDE SEQUENCE [LARGE SCALE GENOMIC DNA]</scope>
    <source>
        <strain evidence="9">K1R23-30</strain>
    </source>
</reference>
<dbReference type="Pfam" id="PF03958">
    <property type="entry name" value="Secretin_N"/>
    <property type="match status" value="1"/>
</dbReference>
<dbReference type="Gene3D" id="3.55.50.30">
    <property type="match status" value="1"/>
</dbReference>
<dbReference type="Proteomes" id="UP000265955">
    <property type="component" value="Unassembled WGS sequence"/>
</dbReference>
<evidence type="ECO:0000256" key="2">
    <source>
        <dbReference type="ARBA" id="ARBA00022729"/>
    </source>
</evidence>
<dbReference type="InterPro" id="IPR038591">
    <property type="entry name" value="NolW-like_sf"/>
</dbReference>
<dbReference type="GO" id="GO:0009279">
    <property type="term" value="C:cell outer membrane"/>
    <property type="evidence" value="ECO:0007669"/>
    <property type="project" value="UniProtKB-SubCell"/>
</dbReference>
<dbReference type="PRINTS" id="PR01337">
    <property type="entry name" value="TYPE3OMGPROT"/>
</dbReference>
<accession>A0A3A3FFN2</accession>
<comment type="similarity">
    <text evidence="3">Belongs to the bacterial secretin family. T3SS SctC subfamily.</text>
</comment>
<dbReference type="Pfam" id="PF00263">
    <property type="entry name" value="Secretin"/>
    <property type="match status" value="1"/>
</dbReference>
<dbReference type="NCBIfam" id="TIGR02516">
    <property type="entry name" value="type_III_yscC"/>
    <property type="match status" value="1"/>
</dbReference>
<dbReference type="InterPro" id="IPR003522">
    <property type="entry name" value="T3SS_OM_pore_YscC"/>
</dbReference>
<dbReference type="EMBL" id="QYUO01000003">
    <property type="protein sequence ID" value="RJF92166.1"/>
    <property type="molecule type" value="Genomic_DNA"/>
</dbReference>
<organism evidence="8 9">
    <name type="scientific">Noviherbaspirillum saxi</name>
    <dbReference type="NCBI Taxonomy" id="2320863"/>
    <lineage>
        <taxon>Bacteria</taxon>
        <taxon>Pseudomonadati</taxon>
        <taxon>Pseudomonadota</taxon>
        <taxon>Betaproteobacteria</taxon>
        <taxon>Burkholderiales</taxon>
        <taxon>Oxalobacteraceae</taxon>
        <taxon>Noviherbaspirillum</taxon>
    </lineage>
</organism>
<evidence type="ECO:0000256" key="3">
    <source>
        <dbReference type="HAMAP-Rule" id="MF_02219"/>
    </source>
</evidence>
<sequence length="626" mass="67316" precursor="true">MWRDARHRLSRLCALVALALAPLAALCASPAHWKDVGYSYNANRTPLSRLLAEFAQSHGAELKLSARVSGTVNGRLQGATVLEFLERLTSMQRLQWFFYNNTLYVSPVSDAVFERIALTENTVSDAKAALVGLGLFEPKFGWGELPEERVVAISGPSEYLRLVKQVIQSGSGAKEDPEAMVFRLRYAAVEDRQVTIRDKVTVTPGVATLLKNMLSSRQGNTGHTGLSSQAAPSMSANPSRAESTMPMPNNLPLPGLTGMNALPGFMPPPAEQARSFGSHASGKPLRATQVEGDVRTNSIVIWDSPSKRNYYQRLIDALDVEQNLVEIEALIVDISQDRLKEIGAEFTVGGTKNSLSIGAAGAFARRGLAGGTLVLQSLDHFFAQLQLLEGQGEARILAKPSVLTLENLVAVLDLSQTVYLKSTGERVASVTPVTAGTMLRVIPRVIEEKNGPRVHLTVDIEDGKITERVAVDSPEVQRSTISTQAILENQASLVIGGYNSDSSAQRVQEVPGLSKVPLLGALFSSNHTSSQTKQRLFIITPRLVRPGAAPVAGLPAAVPANPPAAASSVPPSVPPGAADTIPQDMMTLRRPVVARLPDLPAPTQMQTPAQTRNVETIPADLMRLRR</sequence>
<feature type="chain" id="PRO_5026405948" description="Type 3 secretion system secretin" evidence="3">
    <location>
        <begin position="34"/>
        <end position="626"/>
    </location>
</feature>
<keyword evidence="3" id="KW-0472">Membrane</keyword>
<dbReference type="GO" id="GO:0030254">
    <property type="term" value="P:protein secretion by the type III secretion system"/>
    <property type="evidence" value="ECO:0007669"/>
    <property type="project" value="UniProtKB-UniRule"/>
</dbReference>
<dbReference type="PANTHER" id="PTHR30332">
    <property type="entry name" value="PROBABLE GENERAL SECRETION PATHWAY PROTEIN D"/>
    <property type="match status" value="1"/>
</dbReference>
<keyword evidence="3 4" id="KW-0813">Transport</keyword>
<feature type="compositionally biased region" description="Polar residues" evidence="5">
    <location>
        <begin position="216"/>
        <end position="242"/>
    </location>
</feature>
<feature type="region of interest" description="Disordered" evidence="5">
    <location>
        <begin position="216"/>
        <end position="244"/>
    </location>
</feature>
<dbReference type="InterPro" id="IPR004846">
    <property type="entry name" value="T2SS/T3SS_dom"/>
</dbReference>
<dbReference type="HAMAP" id="MF_02219">
    <property type="entry name" value="Type_III_secretin"/>
    <property type="match status" value="1"/>
</dbReference>
<keyword evidence="3" id="KW-0811">Translocation</keyword>
<gene>
    <name evidence="3" type="primary">sctC</name>
    <name evidence="8" type="ORF">D3871_26350</name>
</gene>
<comment type="function">
    <text evidence="3">Component of the type III secretion system (T3SS), also called injectisome, which is used to inject bacterial effector proteins into eukaryotic host cells. Forms a ring-shaped multimeric structure with an apparent central pore in the outer membrane.</text>
</comment>
<feature type="domain" description="NolW-like" evidence="7">
    <location>
        <begin position="181"/>
        <end position="322"/>
    </location>
</feature>
<dbReference type="InterPro" id="IPR050810">
    <property type="entry name" value="Bact_Secretion_Sys_Channel"/>
</dbReference>
<evidence type="ECO:0000259" key="7">
    <source>
        <dbReference type="Pfam" id="PF03958"/>
    </source>
</evidence>
<dbReference type="PANTHER" id="PTHR30332:SF5">
    <property type="entry name" value="SPI-1 TYPE 3 SECRETION SYSTEM SECRETIN"/>
    <property type="match status" value="1"/>
</dbReference>
<evidence type="ECO:0000256" key="4">
    <source>
        <dbReference type="RuleBase" id="RU004004"/>
    </source>
</evidence>
<comment type="subcellular location">
    <subcellularLocation>
        <location evidence="1 3 4">Cell outer membrane</location>
    </subcellularLocation>
</comment>
<keyword evidence="3" id="KW-0998">Cell outer membrane</keyword>
<evidence type="ECO:0000313" key="8">
    <source>
        <dbReference type="EMBL" id="RJF92166.1"/>
    </source>
</evidence>
<dbReference type="GO" id="GO:0015627">
    <property type="term" value="C:type II protein secretion system complex"/>
    <property type="evidence" value="ECO:0007669"/>
    <property type="project" value="TreeGrafter"/>
</dbReference>
<dbReference type="Gene3D" id="3.30.1370.120">
    <property type="match status" value="2"/>
</dbReference>
<evidence type="ECO:0000313" key="9">
    <source>
        <dbReference type="Proteomes" id="UP000265955"/>
    </source>
</evidence>
<dbReference type="OrthoDB" id="9779724at2"/>
<protein>
    <recommendedName>
        <fullName evidence="3">Type 3 secretion system secretin</fullName>
        <shortName evidence="3">T3SS secretin</shortName>
    </recommendedName>
</protein>
<keyword evidence="9" id="KW-1185">Reference proteome</keyword>
<proteinExistence type="inferred from homology"/>
<evidence type="ECO:0000256" key="1">
    <source>
        <dbReference type="ARBA" id="ARBA00004442"/>
    </source>
</evidence>
<evidence type="ECO:0000256" key="5">
    <source>
        <dbReference type="SAM" id="MobiDB-lite"/>
    </source>
</evidence>
<dbReference type="RefSeq" id="WP_119772052.1">
    <property type="nucleotide sequence ID" value="NZ_QYUO01000003.1"/>
</dbReference>